<evidence type="ECO:0000256" key="2">
    <source>
        <dbReference type="ARBA" id="ARBA00022617"/>
    </source>
</evidence>
<dbReference type="PROSITE" id="PS51007">
    <property type="entry name" value="CYTC"/>
    <property type="match status" value="2"/>
</dbReference>
<proteinExistence type="predicted"/>
<dbReference type="SUPFAM" id="SSF46626">
    <property type="entry name" value="Cytochrome c"/>
    <property type="match status" value="2"/>
</dbReference>
<sequence>MRSFLLALWLCLLPGMVQATALKEAPWLPEAAAYRLSLFMGNLSPVPWNKLRDSWEQPAPGAAPATPAFELISAPQRDAVDAALKAEDRQAFFQAVTRVIAEQMLESLNASEAALGTAEARQHMLNAQGFYRAFADGIQAGDKKAFSRLGLAWLEMSSALGTEGLLGAGKNAANPAQFKQAKATIAEYVLANYGTKSFSNRAKLTPIPESVVKSGQPVALPVTLPPGSNIANQKQLPLLVLQFESAGGDETELPLVAYGDMLFDSPEIFGSPARDLGMTCSTCHNRSDVNRELFIPGLSSHAGGLDVDGAFFAPMFNDRRDDHIDTPSLRGIRFTAPYGRDGREASLRRFTRNVIVTEFAGAEPTPYMLDALMAYMREFDFLPNSKIDRQGRLTEQASAAAMRGESLFNQPFDGMNGKSCASCHVPEQNFRNGQIYDIGSDEPPFPGGTPMAFDVPTLRSAKFSAPYFHDGSLPTLARVVDWFNTTKDLGLDENARADLTAYLEAVGDADEPYQVFEGKETEFRLAFDELTTFATTLNTLLPMKDKANIKVLVETVAPDLKADASTMKNLSAKSEVYQLANLLHAVGIAVANDKWADADANWQAFQALQNEVDERMY</sequence>
<dbReference type="OrthoDB" id="9805202at2"/>
<organism evidence="9 10">
    <name type="scientific">Pseudovibrio axinellae</name>
    <dbReference type="NCBI Taxonomy" id="989403"/>
    <lineage>
        <taxon>Bacteria</taxon>
        <taxon>Pseudomonadati</taxon>
        <taxon>Pseudomonadota</taxon>
        <taxon>Alphaproteobacteria</taxon>
        <taxon>Hyphomicrobiales</taxon>
        <taxon>Stappiaceae</taxon>
        <taxon>Pseudovibrio</taxon>
    </lineage>
</organism>
<reference evidence="9 10" key="1">
    <citation type="journal article" date="2016" name="Front. Microbiol.">
        <title>Comparative Genomic Analysis Reveals a Diverse Repertoire of Genes Involved in Prokaryote-Eukaryote Interactions within the Pseudovibrio Genus.</title>
        <authorList>
            <person name="Romano S."/>
            <person name="Fernandez-Guerra A."/>
            <person name="Reen F.J."/>
            <person name="Glockner F.O."/>
            <person name="Crowley S.P."/>
            <person name="O'Sullivan O."/>
            <person name="Cotter P.D."/>
            <person name="Adams C."/>
            <person name="Dobson A.D."/>
            <person name="O'Gara F."/>
        </authorList>
    </citation>
    <scope>NUCLEOTIDE SEQUENCE [LARGE SCALE GENOMIC DNA]</scope>
    <source>
        <strain evidence="9 10">Ad2</strain>
    </source>
</reference>
<dbReference type="Gene3D" id="1.10.760.10">
    <property type="entry name" value="Cytochrome c-like domain"/>
    <property type="match status" value="2"/>
</dbReference>
<dbReference type="GO" id="GO:0020037">
    <property type="term" value="F:heme binding"/>
    <property type="evidence" value="ECO:0007669"/>
    <property type="project" value="InterPro"/>
</dbReference>
<keyword evidence="9" id="KW-0575">Peroxidase</keyword>
<feature type="chain" id="PRO_5007871147" evidence="7">
    <location>
        <begin position="20"/>
        <end position="617"/>
    </location>
</feature>
<dbReference type="InterPro" id="IPR036909">
    <property type="entry name" value="Cyt_c-like_dom_sf"/>
</dbReference>
<keyword evidence="2 6" id="KW-0349">Heme</keyword>
<feature type="signal peptide" evidence="7">
    <location>
        <begin position="1"/>
        <end position="19"/>
    </location>
</feature>
<evidence type="ECO:0000256" key="1">
    <source>
        <dbReference type="ARBA" id="ARBA00004196"/>
    </source>
</evidence>
<comment type="caution">
    <text evidence="9">The sequence shown here is derived from an EMBL/GenBank/DDBJ whole genome shotgun (WGS) entry which is preliminary data.</text>
</comment>
<keyword evidence="5 6" id="KW-0408">Iron</keyword>
<dbReference type="GO" id="GO:0009055">
    <property type="term" value="F:electron transfer activity"/>
    <property type="evidence" value="ECO:0007669"/>
    <property type="project" value="InterPro"/>
</dbReference>
<dbReference type="Pfam" id="PF03150">
    <property type="entry name" value="CCP_MauG"/>
    <property type="match status" value="1"/>
</dbReference>
<dbReference type="InterPro" id="IPR004852">
    <property type="entry name" value="Di-haem_cyt_c_peroxidsae"/>
</dbReference>
<evidence type="ECO:0000256" key="6">
    <source>
        <dbReference type="PROSITE-ProRule" id="PRU00433"/>
    </source>
</evidence>
<evidence type="ECO:0000256" key="7">
    <source>
        <dbReference type="SAM" id="SignalP"/>
    </source>
</evidence>
<evidence type="ECO:0000313" key="9">
    <source>
        <dbReference type="EMBL" id="KZL22152.1"/>
    </source>
</evidence>
<evidence type="ECO:0000313" key="10">
    <source>
        <dbReference type="Proteomes" id="UP000076577"/>
    </source>
</evidence>
<dbReference type="PATRIC" id="fig|989403.3.peg.187"/>
<keyword evidence="3 6" id="KW-0479">Metal-binding</keyword>
<protein>
    <submittedName>
        <fullName evidence="9">Di-heme cytochrome c peroxidase</fullName>
    </submittedName>
</protein>
<dbReference type="GO" id="GO:0030313">
    <property type="term" value="C:cell envelope"/>
    <property type="evidence" value="ECO:0007669"/>
    <property type="project" value="UniProtKB-SubCell"/>
</dbReference>
<feature type="domain" description="Cytochrome c" evidence="8">
    <location>
        <begin position="399"/>
        <end position="507"/>
    </location>
</feature>
<name>A0A166BDF6_9HYPH</name>
<dbReference type="EMBL" id="LMCB01000001">
    <property type="protein sequence ID" value="KZL22152.1"/>
    <property type="molecule type" value="Genomic_DNA"/>
</dbReference>
<comment type="subcellular location">
    <subcellularLocation>
        <location evidence="1">Cell envelope</location>
    </subcellularLocation>
</comment>
<feature type="domain" description="Cytochrome c" evidence="8">
    <location>
        <begin position="254"/>
        <end position="380"/>
    </location>
</feature>
<dbReference type="PANTHER" id="PTHR30600">
    <property type="entry name" value="CYTOCHROME C PEROXIDASE-RELATED"/>
    <property type="match status" value="1"/>
</dbReference>
<dbReference type="Proteomes" id="UP000076577">
    <property type="component" value="Unassembled WGS sequence"/>
</dbReference>
<dbReference type="RefSeq" id="WP_068000718.1">
    <property type="nucleotide sequence ID" value="NZ_FOFM01000003.1"/>
</dbReference>
<dbReference type="InterPro" id="IPR009056">
    <property type="entry name" value="Cyt_c-like_dom"/>
</dbReference>
<accession>A0A166BDF6</accession>
<keyword evidence="4" id="KW-0560">Oxidoreductase</keyword>
<evidence type="ECO:0000259" key="8">
    <source>
        <dbReference type="PROSITE" id="PS51007"/>
    </source>
</evidence>
<dbReference type="InterPro" id="IPR051395">
    <property type="entry name" value="Cytochrome_c_Peroxidase/MauG"/>
</dbReference>
<gene>
    <name evidence="9" type="ORF">PsAD2_00178</name>
</gene>
<dbReference type="PANTHER" id="PTHR30600:SF13">
    <property type="entry name" value="METHYLAMINE UTILIZATION PROTEIN"/>
    <property type="match status" value="1"/>
</dbReference>
<dbReference type="STRING" id="989403.SAMN05421798_10321"/>
<dbReference type="GO" id="GO:0046872">
    <property type="term" value="F:metal ion binding"/>
    <property type="evidence" value="ECO:0007669"/>
    <property type="project" value="UniProtKB-KW"/>
</dbReference>
<evidence type="ECO:0000256" key="5">
    <source>
        <dbReference type="ARBA" id="ARBA00023004"/>
    </source>
</evidence>
<evidence type="ECO:0000256" key="3">
    <source>
        <dbReference type="ARBA" id="ARBA00022723"/>
    </source>
</evidence>
<keyword evidence="7" id="KW-0732">Signal</keyword>
<dbReference type="AlphaFoldDB" id="A0A166BDF6"/>
<evidence type="ECO:0000256" key="4">
    <source>
        <dbReference type="ARBA" id="ARBA00023002"/>
    </source>
</evidence>
<dbReference type="GO" id="GO:0004130">
    <property type="term" value="F:cytochrome-c peroxidase activity"/>
    <property type="evidence" value="ECO:0007669"/>
    <property type="project" value="TreeGrafter"/>
</dbReference>
<keyword evidence="10" id="KW-1185">Reference proteome</keyword>